<name>A0A0F9JW45_9ZZZZ</name>
<reference evidence="1" key="1">
    <citation type="journal article" date="2015" name="Nature">
        <title>Complex archaea that bridge the gap between prokaryotes and eukaryotes.</title>
        <authorList>
            <person name="Spang A."/>
            <person name="Saw J.H."/>
            <person name="Jorgensen S.L."/>
            <person name="Zaremba-Niedzwiedzka K."/>
            <person name="Martijn J."/>
            <person name="Lind A.E."/>
            <person name="van Eijk R."/>
            <person name="Schleper C."/>
            <person name="Guy L."/>
            <person name="Ettema T.J."/>
        </authorList>
    </citation>
    <scope>NUCLEOTIDE SEQUENCE</scope>
</reference>
<dbReference type="EMBL" id="LAZR01015227">
    <property type="protein sequence ID" value="KKM14098.1"/>
    <property type="molecule type" value="Genomic_DNA"/>
</dbReference>
<protein>
    <submittedName>
        <fullName evidence="1">Uncharacterized protein</fullName>
    </submittedName>
</protein>
<comment type="caution">
    <text evidence="1">The sequence shown here is derived from an EMBL/GenBank/DDBJ whole genome shotgun (WGS) entry which is preliminary data.</text>
</comment>
<evidence type="ECO:0000313" key="1">
    <source>
        <dbReference type="EMBL" id="KKM14098.1"/>
    </source>
</evidence>
<accession>A0A0F9JW45</accession>
<proteinExistence type="predicted"/>
<organism evidence="1">
    <name type="scientific">marine sediment metagenome</name>
    <dbReference type="NCBI Taxonomy" id="412755"/>
    <lineage>
        <taxon>unclassified sequences</taxon>
        <taxon>metagenomes</taxon>
        <taxon>ecological metagenomes</taxon>
    </lineage>
</organism>
<sequence>MKIKTKIVKEGDKKRLEIRCPECNKWLFIIAKKEQLTDFAACGICGCQFWWSIQE</sequence>
<gene>
    <name evidence="1" type="ORF">LCGC14_1709580</name>
</gene>
<dbReference type="AlphaFoldDB" id="A0A0F9JW45"/>